<dbReference type="EMBL" id="MJEH01000004">
    <property type="protein sequence ID" value="OEH94190.1"/>
    <property type="molecule type" value="Genomic_DNA"/>
</dbReference>
<sequence>MAIIVVPTDQPTVQDAIDNANAGDTIQILVGTFDGFDITVDRLKIVGCGIGKTIIFGNPAMGSSNGVVVNGTQTHLQGFTVQGYGGGAGVQINTDNNVIQQVEASFNMTGFSVEANDNLLINNLATFNTDGFVVVGANNCLVENESRNNTNDGYVLNESGMSILENNLAKENGQFGFNINSDMNILFGNSALKNELDGILIAENADNNQVLDNKSCDNVNNGITLSLSTGNRIDSNIVRKNGDPDAVTGIGIDVDSDADFNTISFNKVTRNVDLDINAPGDAATDNTFDGNKCNNSVPPIICNS</sequence>
<dbReference type="InterPro" id="IPR039448">
    <property type="entry name" value="Beta_helix"/>
</dbReference>
<dbReference type="SUPFAM" id="SSF51126">
    <property type="entry name" value="Pectin lyase-like"/>
    <property type="match status" value="1"/>
</dbReference>
<dbReference type="Pfam" id="PF13229">
    <property type="entry name" value="Beta_helix"/>
    <property type="match status" value="1"/>
</dbReference>
<evidence type="ECO:0000313" key="2">
    <source>
        <dbReference type="EMBL" id="OEH94190.1"/>
    </source>
</evidence>
<keyword evidence="3" id="KW-1185">Reference proteome</keyword>
<organism evidence="2 3">
    <name type="scientific">Bacillus solimangrovi</name>
    <dbReference type="NCBI Taxonomy" id="1305675"/>
    <lineage>
        <taxon>Bacteria</taxon>
        <taxon>Bacillati</taxon>
        <taxon>Bacillota</taxon>
        <taxon>Bacilli</taxon>
        <taxon>Bacillales</taxon>
        <taxon>Bacillaceae</taxon>
        <taxon>Bacillus</taxon>
    </lineage>
</organism>
<dbReference type="InterPro" id="IPR011050">
    <property type="entry name" value="Pectin_lyase_fold/virulence"/>
</dbReference>
<name>A0A1E5LJD1_9BACI</name>
<dbReference type="InterPro" id="IPR006626">
    <property type="entry name" value="PbH1"/>
</dbReference>
<gene>
    <name evidence="2" type="ORF">BFG57_09060</name>
</gene>
<dbReference type="AlphaFoldDB" id="A0A1E5LJD1"/>
<dbReference type="SMART" id="SM00710">
    <property type="entry name" value="PbH1"/>
    <property type="match status" value="5"/>
</dbReference>
<dbReference type="Proteomes" id="UP000095209">
    <property type="component" value="Unassembled WGS sequence"/>
</dbReference>
<evidence type="ECO:0000313" key="3">
    <source>
        <dbReference type="Proteomes" id="UP000095209"/>
    </source>
</evidence>
<proteinExistence type="predicted"/>
<comment type="caution">
    <text evidence="2">The sequence shown here is derived from an EMBL/GenBank/DDBJ whole genome shotgun (WGS) entry which is preliminary data.</text>
</comment>
<feature type="domain" description="Right handed beta helix" evidence="1">
    <location>
        <begin position="65"/>
        <end position="214"/>
    </location>
</feature>
<dbReference type="RefSeq" id="WP_069715753.1">
    <property type="nucleotide sequence ID" value="NZ_MJEH01000004.1"/>
</dbReference>
<protein>
    <recommendedName>
        <fullName evidence="1">Right handed beta helix domain-containing protein</fullName>
    </recommendedName>
</protein>
<dbReference type="InterPro" id="IPR012334">
    <property type="entry name" value="Pectin_lyas_fold"/>
</dbReference>
<evidence type="ECO:0000259" key="1">
    <source>
        <dbReference type="Pfam" id="PF13229"/>
    </source>
</evidence>
<reference evidence="2 3" key="1">
    <citation type="submission" date="2016-08" db="EMBL/GenBank/DDBJ databases">
        <title>Genome of Bacillus solimangrovi GH2-4.</title>
        <authorList>
            <person name="Lim S."/>
            <person name="Kim B.-C."/>
        </authorList>
    </citation>
    <scope>NUCLEOTIDE SEQUENCE [LARGE SCALE GENOMIC DNA]</scope>
    <source>
        <strain evidence="2 3">GH2-4</strain>
    </source>
</reference>
<dbReference type="Gene3D" id="2.160.20.10">
    <property type="entry name" value="Single-stranded right-handed beta-helix, Pectin lyase-like"/>
    <property type="match status" value="1"/>
</dbReference>
<accession>A0A1E5LJD1</accession>
<dbReference type="OrthoDB" id="2496562at2"/>